<dbReference type="InterPro" id="IPR000551">
    <property type="entry name" value="MerR-type_HTH_dom"/>
</dbReference>
<dbReference type="Proteomes" id="UP000198145">
    <property type="component" value="Unassembled WGS sequence"/>
</dbReference>
<organism evidence="3 5">
    <name type="scientific">Pseudomonas nitroreducens</name>
    <dbReference type="NCBI Taxonomy" id="46680"/>
    <lineage>
        <taxon>Bacteria</taxon>
        <taxon>Pseudomonadati</taxon>
        <taxon>Pseudomonadota</taxon>
        <taxon>Gammaproteobacteria</taxon>
        <taxon>Pseudomonadales</taxon>
        <taxon>Pseudomonadaceae</taxon>
        <taxon>Pseudomonas</taxon>
    </lineage>
</organism>
<reference evidence="3 5" key="1">
    <citation type="submission" date="2017-06" db="EMBL/GenBank/DDBJ databases">
        <title>Draft genome of Pseudomonas nitroreducens DF05.</title>
        <authorList>
            <person name="Iyer R."/>
        </authorList>
    </citation>
    <scope>NUCLEOTIDE SEQUENCE [LARGE SCALE GENOMIC DNA]</scope>
    <source>
        <strain evidence="3 5">DF05</strain>
    </source>
</reference>
<dbReference type="PROSITE" id="PS50937">
    <property type="entry name" value="HTH_MERR_2"/>
    <property type="match status" value="1"/>
</dbReference>
<evidence type="ECO:0000313" key="3">
    <source>
        <dbReference type="EMBL" id="OWP50524.1"/>
    </source>
</evidence>
<evidence type="ECO:0000313" key="6">
    <source>
        <dbReference type="Proteomes" id="UP000307510"/>
    </source>
</evidence>
<evidence type="ECO:0000313" key="5">
    <source>
        <dbReference type="Proteomes" id="UP000198145"/>
    </source>
</evidence>
<dbReference type="eggNOG" id="COG0789">
    <property type="taxonomic scope" value="Bacteria"/>
</dbReference>
<dbReference type="EMBL" id="VASG01000001">
    <property type="protein sequence ID" value="TLP78368.1"/>
    <property type="molecule type" value="Genomic_DNA"/>
</dbReference>
<dbReference type="InterPro" id="IPR047057">
    <property type="entry name" value="MerR_fam"/>
</dbReference>
<dbReference type="RefSeq" id="WP_088417911.1">
    <property type="nucleotide sequence ID" value="NZ_JALJXP010000002.1"/>
</dbReference>
<dbReference type="Pfam" id="PF13411">
    <property type="entry name" value="MerR_1"/>
    <property type="match status" value="1"/>
</dbReference>
<keyword evidence="1" id="KW-0238">DNA-binding</keyword>
<dbReference type="STRING" id="46680.GCA_000807755_05297"/>
<gene>
    <name evidence="3" type="primary">cadR</name>
    <name evidence="3" type="ORF">CEG18_13350</name>
    <name evidence="4" type="ORF">FEA48_03985</name>
</gene>
<evidence type="ECO:0000313" key="4">
    <source>
        <dbReference type="EMBL" id="TLP78368.1"/>
    </source>
</evidence>
<reference evidence="4 6" key="2">
    <citation type="submission" date="2019-05" db="EMBL/GenBank/DDBJ databases">
        <authorList>
            <person name="Moore K."/>
            <person name="O'Neill P."/>
            <person name="Farbos A."/>
            <person name="Studholme D.J."/>
        </authorList>
    </citation>
    <scope>NUCLEOTIDE SEQUENCE [LARGE SCALE GENOMIC DNA]</scope>
    <source>
        <strain evidence="4 6">DSM 9128</strain>
    </source>
</reference>
<evidence type="ECO:0000256" key="1">
    <source>
        <dbReference type="ARBA" id="ARBA00023125"/>
    </source>
</evidence>
<dbReference type="PANTHER" id="PTHR30204">
    <property type="entry name" value="REDOX-CYCLING DRUG-SENSING TRANSCRIPTIONAL ACTIVATOR SOXR"/>
    <property type="match status" value="1"/>
</dbReference>
<dbReference type="InterPro" id="IPR011791">
    <property type="entry name" value="CadR-PbrR"/>
</dbReference>
<reference evidence="4" key="4">
    <citation type="submission" date="2019-09" db="EMBL/GenBank/DDBJ databases">
        <title>AzeR, a transcriptional regulator that responds to azelaic acid in Pseudomonas nitroreducens.</title>
        <authorList>
            <person name="Bez C."/>
            <person name="Javvadi S.G."/>
            <person name="Bertani I."/>
            <person name="Devescovi G."/>
            <person name="Studholme D.J."/>
            <person name="Geller A."/>
            <person name="Levy A."/>
            <person name="Venturi V."/>
        </authorList>
    </citation>
    <scope>NUCLEOTIDE SEQUENCE</scope>
    <source>
        <strain evidence="4">DSM 9128</strain>
    </source>
</reference>
<dbReference type="GO" id="GO:0003700">
    <property type="term" value="F:DNA-binding transcription factor activity"/>
    <property type="evidence" value="ECO:0007669"/>
    <property type="project" value="InterPro"/>
</dbReference>
<dbReference type="CDD" id="cd04784">
    <property type="entry name" value="HTH_CadR-PbrR"/>
    <property type="match status" value="1"/>
</dbReference>
<comment type="caution">
    <text evidence="3">The sequence shown here is derived from an EMBL/GenBank/DDBJ whole genome shotgun (WGS) entry which is preliminary data.</text>
</comment>
<dbReference type="InterPro" id="IPR009061">
    <property type="entry name" value="DNA-bd_dom_put_sf"/>
</dbReference>
<proteinExistence type="predicted"/>
<dbReference type="Proteomes" id="UP000307510">
    <property type="component" value="Unassembled WGS sequence"/>
</dbReference>
<evidence type="ECO:0000259" key="2">
    <source>
        <dbReference type="PROSITE" id="PS50937"/>
    </source>
</evidence>
<dbReference type="AlphaFoldDB" id="A0A2D0AEM8"/>
<dbReference type="GO" id="GO:0046872">
    <property type="term" value="F:metal ion binding"/>
    <property type="evidence" value="ECO:0007669"/>
    <property type="project" value="InterPro"/>
</dbReference>
<dbReference type="GO" id="GO:0003677">
    <property type="term" value="F:DNA binding"/>
    <property type="evidence" value="ECO:0007669"/>
    <property type="project" value="UniProtKB-KW"/>
</dbReference>
<dbReference type="EMBL" id="NJBA01000004">
    <property type="protein sequence ID" value="OWP50524.1"/>
    <property type="molecule type" value="Genomic_DNA"/>
</dbReference>
<dbReference type="GO" id="GO:0045893">
    <property type="term" value="P:positive regulation of DNA-templated transcription"/>
    <property type="evidence" value="ECO:0007669"/>
    <property type="project" value="InterPro"/>
</dbReference>
<reference evidence="6" key="3">
    <citation type="submission" date="2019-06" db="EMBL/GenBank/DDBJ databases">
        <title>AzeR, a transcriptional regulator that responds to azelaic acid in Pseudomonas nitroreducens.</title>
        <authorList>
            <person name="Bez C."/>
            <person name="Javvadi S.G."/>
            <person name="Bertani I."/>
            <person name="Devescovi G."/>
            <person name="Studholme D.J."/>
            <person name="Geller A."/>
            <person name="Levy A."/>
            <person name="Venturi V."/>
        </authorList>
    </citation>
    <scope>NUCLEOTIDE SEQUENCE [LARGE SCALE GENOMIC DNA]</scope>
    <source>
        <strain evidence="6">DSM 9128</strain>
    </source>
</reference>
<dbReference type="SMART" id="SM00422">
    <property type="entry name" value="HTH_MERR"/>
    <property type="match status" value="1"/>
</dbReference>
<dbReference type="PANTHER" id="PTHR30204:SF92">
    <property type="entry name" value="HTH-TYPE TRANSCRIPTIONAL REGULATOR ZNTR"/>
    <property type="match status" value="1"/>
</dbReference>
<protein>
    <submittedName>
        <fullName evidence="3">Cd(II)/Pb(II)-responsive transcriptional regulator</fullName>
    </submittedName>
</protein>
<name>A0A2D0AEM8_PSENT</name>
<accession>A0A2D0AEM8</accession>
<dbReference type="SUPFAM" id="SSF46955">
    <property type="entry name" value="Putative DNA-binding domain"/>
    <property type="match status" value="1"/>
</dbReference>
<feature type="domain" description="HTH merR-type" evidence="2">
    <location>
        <begin position="1"/>
        <end position="69"/>
    </location>
</feature>
<sequence length="155" mass="17485">MKIGELAKLTGCPVETIRYYEREGLLPAPSRSEGNYRQYDASHVERLSFIRHCRSLDMTQEEIRILLGLRDRPESDCGTANRLIDEHLHHVEVRIAELQSLSQQLRDLRAQCQGEGSSEDCGILRELEQPAEPSVIPEACAEAGHLHVPGVHGRH</sequence>
<dbReference type="Gene3D" id="1.10.1660.10">
    <property type="match status" value="1"/>
</dbReference>
<dbReference type="NCBIfam" id="TIGR02047">
    <property type="entry name" value="CadR-PbrR"/>
    <property type="match status" value="1"/>
</dbReference>
<dbReference type="PRINTS" id="PR00040">
    <property type="entry name" value="HTHMERR"/>
</dbReference>